<dbReference type="Gene3D" id="1.10.10.140">
    <property type="entry name" value="Cytochrome c oxidase, subunit VIb"/>
    <property type="match status" value="1"/>
</dbReference>
<evidence type="ECO:0000256" key="1">
    <source>
        <dbReference type="ARBA" id="ARBA00004173"/>
    </source>
</evidence>
<dbReference type="PANTHER" id="PTHR46281:SF8">
    <property type="entry name" value="CYTOCHROME C OXIDASE SUBUNIT 12, MITOCHONDRIAL"/>
    <property type="match status" value="1"/>
</dbReference>
<evidence type="ECO:0000256" key="3">
    <source>
        <dbReference type="ARBA" id="ARBA00023157"/>
    </source>
</evidence>
<gene>
    <name evidence="4" type="ORF">SELMODRAFT_59940</name>
</gene>
<dbReference type="GO" id="GO:0005739">
    <property type="term" value="C:mitochondrion"/>
    <property type="evidence" value="ECO:0000318"/>
    <property type="project" value="GO_Central"/>
</dbReference>
<dbReference type="OMA" id="CYDNYCD"/>
<accession>D8S5W9</accession>
<keyword evidence="2" id="KW-0496">Mitochondrion</keyword>
<dbReference type="GO" id="GO:1902600">
    <property type="term" value="P:proton transmembrane transport"/>
    <property type="evidence" value="ECO:0007669"/>
    <property type="project" value="GOC"/>
</dbReference>
<dbReference type="Proteomes" id="UP000001514">
    <property type="component" value="Unassembled WGS sequence"/>
</dbReference>
<dbReference type="AlphaFoldDB" id="D8S5W9"/>
<dbReference type="Gramene" id="EFJ20131">
    <property type="protein sequence ID" value="EFJ20131"/>
    <property type="gene ID" value="SELMODRAFT_59940"/>
</dbReference>
<keyword evidence="3" id="KW-1015">Disulfide bond</keyword>
<feature type="non-terminal residue" evidence="4">
    <location>
        <position position="72"/>
    </location>
</feature>
<dbReference type="EMBL" id="GL377603">
    <property type="protein sequence ID" value="EFJ20131.1"/>
    <property type="molecule type" value="Genomic_DNA"/>
</dbReference>
<proteinExistence type="predicted"/>
<dbReference type="InterPro" id="IPR036549">
    <property type="entry name" value="CX6/COA6-like_sf"/>
</dbReference>
<dbReference type="PROSITE" id="PS51808">
    <property type="entry name" value="CHCH"/>
    <property type="match status" value="1"/>
</dbReference>
<evidence type="ECO:0000256" key="2">
    <source>
        <dbReference type="ARBA" id="ARBA00023128"/>
    </source>
</evidence>
<protein>
    <submittedName>
        <fullName evidence="4">Uncharacterized protein</fullName>
    </submittedName>
</protein>
<evidence type="ECO:0000313" key="4">
    <source>
        <dbReference type="EMBL" id="EFJ20131.1"/>
    </source>
</evidence>
<dbReference type="InParanoid" id="D8S5W9"/>
<reference evidence="4 5" key="1">
    <citation type="journal article" date="2011" name="Science">
        <title>The Selaginella genome identifies genetic changes associated with the evolution of vascular plants.</title>
        <authorList>
            <person name="Banks J.A."/>
            <person name="Nishiyama T."/>
            <person name="Hasebe M."/>
            <person name="Bowman J.L."/>
            <person name="Gribskov M."/>
            <person name="dePamphilis C."/>
            <person name="Albert V.A."/>
            <person name="Aono N."/>
            <person name="Aoyama T."/>
            <person name="Ambrose B.A."/>
            <person name="Ashton N.W."/>
            <person name="Axtell M.J."/>
            <person name="Barker E."/>
            <person name="Barker M.S."/>
            <person name="Bennetzen J.L."/>
            <person name="Bonawitz N.D."/>
            <person name="Chapple C."/>
            <person name="Cheng C."/>
            <person name="Correa L.G."/>
            <person name="Dacre M."/>
            <person name="DeBarry J."/>
            <person name="Dreyer I."/>
            <person name="Elias M."/>
            <person name="Engstrom E.M."/>
            <person name="Estelle M."/>
            <person name="Feng L."/>
            <person name="Finet C."/>
            <person name="Floyd S.K."/>
            <person name="Frommer W.B."/>
            <person name="Fujita T."/>
            <person name="Gramzow L."/>
            <person name="Gutensohn M."/>
            <person name="Harholt J."/>
            <person name="Hattori M."/>
            <person name="Heyl A."/>
            <person name="Hirai T."/>
            <person name="Hiwatashi Y."/>
            <person name="Ishikawa M."/>
            <person name="Iwata M."/>
            <person name="Karol K.G."/>
            <person name="Koehler B."/>
            <person name="Kolukisaoglu U."/>
            <person name="Kubo M."/>
            <person name="Kurata T."/>
            <person name="Lalonde S."/>
            <person name="Li K."/>
            <person name="Li Y."/>
            <person name="Litt A."/>
            <person name="Lyons E."/>
            <person name="Manning G."/>
            <person name="Maruyama T."/>
            <person name="Michael T.P."/>
            <person name="Mikami K."/>
            <person name="Miyazaki S."/>
            <person name="Morinaga S."/>
            <person name="Murata T."/>
            <person name="Mueller-Roeber B."/>
            <person name="Nelson D.R."/>
            <person name="Obara M."/>
            <person name="Oguri Y."/>
            <person name="Olmstead R.G."/>
            <person name="Onodera N."/>
            <person name="Petersen B.L."/>
            <person name="Pils B."/>
            <person name="Prigge M."/>
            <person name="Rensing S.A."/>
            <person name="Riano-Pachon D.M."/>
            <person name="Roberts A.W."/>
            <person name="Sato Y."/>
            <person name="Scheller H.V."/>
            <person name="Schulz B."/>
            <person name="Schulz C."/>
            <person name="Shakirov E.V."/>
            <person name="Shibagaki N."/>
            <person name="Shinohara N."/>
            <person name="Shippen D.E."/>
            <person name="Soerensen I."/>
            <person name="Sotooka R."/>
            <person name="Sugimoto N."/>
            <person name="Sugita M."/>
            <person name="Sumikawa N."/>
            <person name="Tanurdzic M."/>
            <person name="Theissen G."/>
            <person name="Ulvskov P."/>
            <person name="Wakazuki S."/>
            <person name="Weng J.K."/>
            <person name="Willats W.W."/>
            <person name="Wipf D."/>
            <person name="Wolf P.G."/>
            <person name="Yang L."/>
            <person name="Zimmer A.D."/>
            <person name="Zhu Q."/>
            <person name="Mitros T."/>
            <person name="Hellsten U."/>
            <person name="Loque D."/>
            <person name="Otillar R."/>
            <person name="Salamov A."/>
            <person name="Schmutz J."/>
            <person name="Shapiro H."/>
            <person name="Lindquist E."/>
            <person name="Lucas S."/>
            <person name="Rokhsar D."/>
            <person name="Grigoriev I.V."/>
        </authorList>
    </citation>
    <scope>NUCLEOTIDE SEQUENCE [LARGE SCALE GENOMIC DNA]</scope>
</reference>
<dbReference type="HOGENOM" id="CLU_133964_2_0_1"/>
<dbReference type="GO" id="GO:0045277">
    <property type="term" value="C:respiratory chain complex IV"/>
    <property type="evidence" value="ECO:0007669"/>
    <property type="project" value="InterPro"/>
</dbReference>
<organism evidence="5">
    <name type="scientific">Selaginella moellendorffii</name>
    <name type="common">Spikemoss</name>
    <dbReference type="NCBI Taxonomy" id="88036"/>
    <lineage>
        <taxon>Eukaryota</taxon>
        <taxon>Viridiplantae</taxon>
        <taxon>Streptophyta</taxon>
        <taxon>Embryophyta</taxon>
        <taxon>Tracheophyta</taxon>
        <taxon>Lycopodiopsida</taxon>
        <taxon>Selaginellales</taxon>
        <taxon>Selaginellaceae</taxon>
        <taxon>Selaginella</taxon>
    </lineage>
</organism>
<dbReference type="STRING" id="88036.D8S5W9"/>
<name>D8S5W9_SELML</name>
<feature type="non-terminal residue" evidence="4">
    <location>
        <position position="1"/>
    </location>
</feature>
<dbReference type="Pfam" id="PF02297">
    <property type="entry name" value="COX6B"/>
    <property type="match status" value="1"/>
</dbReference>
<dbReference type="InterPro" id="IPR003213">
    <property type="entry name" value="Cyt_c_oxidase_su6B"/>
</dbReference>
<dbReference type="SUPFAM" id="SSF47694">
    <property type="entry name" value="Cytochrome c oxidase subunit h"/>
    <property type="match status" value="1"/>
</dbReference>
<dbReference type="PANTHER" id="PTHR46281">
    <property type="entry name" value="CYTOCHROME C OXIDASE SUBUNIT 6B"/>
    <property type="match status" value="1"/>
</dbReference>
<dbReference type="InterPro" id="IPR048280">
    <property type="entry name" value="COX6B-like"/>
</dbReference>
<keyword evidence="5" id="KW-1185">Reference proteome</keyword>
<evidence type="ECO:0000313" key="5">
    <source>
        <dbReference type="Proteomes" id="UP000001514"/>
    </source>
</evidence>
<comment type="subcellular location">
    <subcellularLocation>
        <location evidence="1">Mitochondrion</location>
    </subcellularLocation>
</comment>
<dbReference type="CDD" id="cd00926">
    <property type="entry name" value="Cyt_c_Oxidase_VIb"/>
    <property type="match status" value="1"/>
</dbReference>
<dbReference type="KEGG" id="smo:SELMODRAFT_59940"/>
<sequence length="72" mass="8528">DIKTCPPDSRFPVTNQTKNCFTKYVEYHKCIQENGEGDSRCEKYRRAYKSLCPIEWVEAWDERRANDCFCGP</sequence>
<dbReference type="eggNOG" id="KOG3057">
    <property type="taxonomic scope" value="Eukaryota"/>
</dbReference>